<protein>
    <submittedName>
        <fullName evidence="1">Uncharacterized protein</fullName>
    </submittedName>
</protein>
<accession>A0A0A8XSJ8</accession>
<organism evidence="1">
    <name type="scientific">Arundo donax</name>
    <name type="common">Giant reed</name>
    <name type="synonym">Donax arundinaceus</name>
    <dbReference type="NCBI Taxonomy" id="35708"/>
    <lineage>
        <taxon>Eukaryota</taxon>
        <taxon>Viridiplantae</taxon>
        <taxon>Streptophyta</taxon>
        <taxon>Embryophyta</taxon>
        <taxon>Tracheophyta</taxon>
        <taxon>Spermatophyta</taxon>
        <taxon>Magnoliopsida</taxon>
        <taxon>Liliopsida</taxon>
        <taxon>Poales</taxon>
        <taxon>Poaceae</taxon>
        <taxon>PACMAD clade</taxon>
        <taxon>Arundinoideae</taxon>
        <taxon>Arundineae</taxon>
        <taxon>Arundo</taxon>
    </lineage>
</organism>
<dbReference type="AlphaFoldDB" id="A0A0A8XSJ8"/>
<dbReference type="PROSITE" id="PS51257">
    <property type="entry name" value="PROKAR_LIPOPROTEIN"/>
    <property type="match status" value="1"/>
</dbReference>
<reference evidence="1" key="2">
    <citation type="journal article" date="2015" name="Data Brief">
        <title>Shoot transcriptome of the giant reed, Arundo donax.</title>
        <authorList>
            <person name="Barrero R.A."/>
            <person name="Guerrero F.D."/>
            <person name="Moolhuijzen P."/>
            <person name="Goolsby J.A."/>
            <person name="Tidwell J."/>
            <person name="Bellgard S.E."/>
            <person name="Bellgard M.I."/>
        </authorList>
    </citation>
    <scope>NUCLEOTIDE SEQUENCE</scope>
    <source>
        <tissue evidence="1">Shoot tissue taken approximately 20 cm above the soil surface</tissue>
    </source>
</reference>
<sequence>MRTMKFSYQVQNLWGLIMACFEGFRFKYRTPKS</sequence>
<name>A0A0A8XSJ8_ARUDO</name>
<dbReference type="EMBL" id="GBRH01282152">
    <property type="protein sequence ID" value="JAD15743.1"/>
    <property type="molecule type" value="Transcribed_RNA"/>
</dbReference>
<reference evidence="1" key="1">
    <citation type="submission" date="2014-09" db="EMBL/GenBank/DDBJ databases">
        <authorList>
            <person name="Magalhaes I.L.F."/>
            <person name="Oliveira U."/>
            <person name="Santos F.R."/>
            <person name="Vidigal T.H.D.A."/>
            <person name="Brescovit A.D."/>
            <person name="Santos A.J."/>
        </authorList>
    </citation>
    <scope>NUCLEOTIDE SEQUENCE</scope>
    <source>
        <tissue evidence="1">Shoot tissue taken approximately 20 cm above the soil surface</tissue>
    </source>
</reference>
<evidence type="ECO:0000313" key="1">
    <source>
        <dbReference type="EMBL" id="JAD15743.1"/>
    </source>
</evidence>
<proteinExistence type="predicted"/>